<dbReference type="Pfam" id="PF11738">
    <property type="entry name" value="DUF3298"/>
    <property type="match status" value="1"/>
</dbReference>
<dbReference type="Proteomes" id="UP000076603">
    <property type="component" value="Unassembled WGS sequence"/>
</dbReference>
<sequence length="653" mass="74750">MYNKIDLIRFVENYLPPEAEFLISEKTYKKPAVLMKDVDGDGILEIIAAYKLREESYTIIMKYYDGIWYIVNKIKIKDQSEREIESIMLHVAPVKTANGVKSGYIDNKGIFAIKPKFDSAYDFSENGIAVVEEKNLYGIIDQFGKYVLQPKYDSINEFSEGRAAVVNDNIFKVIDEKGKELTTRPYNFIGSFKEGRAVMSVTDKDGKTLYGYLDRGGKETSIPKFEYAGDYNNGRAVVKLSDNQYALIDLNGQILQTYKYAFVGDVGDGLLAFKESDNGKFGYIDINGNIIIQPKYTAAQPFNGRRAIVNVLENYSNGYGLIDEKGNYIIEPIYNDINLLGDKRIAVGRAIDKDKPYFGSKFAISDINGRLLTDFVYNSVSNYKDGFASAFNDENTFFIDKNGEIAKNLPMLSGSGTLKFEGDLIKADVDRRVSYFDKTGKVIWSQNTVIPLNREYSVKEEKYKPNNDYLVYYPQVKGMKNIEVQNSVNNKLRELSQVKPIDVNAQLDYNYFGDFSIEFFKKKLLVMELWGYNYPFGAAHGMPTRSYAHVDLESGRVYELKDLFKENSNYVKVLSDIIENQIKSNEEYSYVWLDSYKGIKEDQPFYLTENALYIYFYPYDIAPYAAGFPTFKIEFKDIISIIDVNGELWSSFN</sequence>
<dbReference type="STRING" id="1121326.CLMAG_44040"/>
<evidence type="ECO:0000313" key="2">
    <source>
        <dbReference type="EMBL" id="KZL90632.1"/>
    </source>
</evidence>
<dbReference type="InterPro" id="IPR032774">
    <property type="entry name" value="WG_beta_rep"/>
</dbReference>
<dbReference type="OrthoDB" id="210273at2"/>
<dbReference type="Gene3D" id="3.90.640.20">
    <property type="entry name" value="Heat-shock cognate protein, ATPase"/>
    <property type="match status" value="1"/>
</dbReference>
<reference evidence="2 3" key="1">
    <citation type="submission" date="2016-04" db="EMBL/GenBank/DDBJ databases">
        <title>Genome sequence of Clostridium magnum DSM 2767.</title>
        <authorList>
            <person name="Poehlein A."/>
            <person name="Uhlig R."/>
            <person name="Fischer R."/>
            <person name="Bahl H."/>
            <person name="Daniel R."/>
        </authorList>
    </citation>
    <scope>NUCLEOTIDE SEQUENCE [LARGE SCALE GENOMIC DNA]</scope>
    <source>
        <strain evidence="2 3">DSM 2767</strain>
    </source>
</reference>
<dbReference type="InterPro" id="IPR037126">
    <property type="entry name" value="PdaC/RsiV-like_sf"/>
</dbReference>
<accession>A0A161YJJ9</accession>
<dbReference type="AlphaFoldDB" id="A0A161YJJ9"/>
<dbReference type="RefSeq" id="WP_082832031.1">
    <property type="nucleotide sequence ID" value="NZ_FQXL01000011.1"/>
</dbReference>
<comment type="caution">
    <text evidence="2">The sequence shown here is derived from an EMBL/GenBank/DDBJ whole genome shotgun (WGS) entry which is preliminary data.</text>
</comment>
<dbReference type="EMBL" id="LWAE01000005">
    <property type="protein sequence ID" value="KZL90632.1"/>
    <property type="molecule type" value="Genomic_DNA"/>
</dbReference>
<organism evidence="2 3">
    <name type="scientific">Clostridium magnum DSM 2767</name>
    <dbReference type="NCBI Taxonomy" id="1121326"/>
    <lineage>
        <taxon>Bacteria</taxon>
        <taxon>Bacillati</taxon>
        <taxon>Bacillota</taxon>
        <taxon>Clostridia</taxon>
        <taxon>Eubacteriales</taxon>
        <taxon>Clostridiaceae</taxon>
        <taxon>Clostridium</taxon>
    </lineage>
</organism>
<dbReference type="InterPro" id="IPR021729">
    <property type="entry name" value="DUF3298"/>
</dbReference>
<evidence type="ECO:0000313" key="3">
    <source>
        <dbReference type="Proteomes" id="UP000076603"/>
    </source>
</evidence>
<dbReference type="Gene3D" id="3.30.565.40">
    <property type="entry name" value="Fervidobacterium nodosum Rt17-B1 like"/>
    <property type="match status" value="1"/>
</dbReference>
<dbReference type="PANTHER" id="PTHR37841:SF1">
    <property type="entry name" value="DUF3298 DOMAIN-CONTAINING PROTEIN"/>
    <property type="match status" value="1"/>
</dbReference>
<dbReference type="PATRIC" id="fig|1121326.3.peg.4469"/>
<name>A0A161YJJ9_9CLOT</name>
<proteinExistence type="predicted"/>
<gene>
    <name evidence="2" type="primary">rsiV</name>
    <name evidence="2" type="ORF">CLMAG_44040</name>
</gene>
<protein>
    <submittedName>
        <fullName evidence="2">Anti-sigma-V factor RsiV</fullName>
    </submittedName>
</protein>
<evidence type="ECO:0000259" key="1">
    <source>
        <dbReference type="Pfam" id="PF11738"/>
    </source>
</evidence>
<feature type="domain" description="DUF3298" evidence="1">
    <location>
        <begin position="561"/>
        <end position="636"/>
    </location>
</feature>
<keyword evidence="3" id="KW-1185">Reference proteome</keyword>
<dbReference type="Pfam" id="PF14903">
    <property type="entry name" value="WG_beta_rep"/>
    <property type="match status" value="5"/>
</dbReference>
<dbReference type="PANTHER" id="PTHR37841">
    <property type="entry name" value="GLR2918 PROTEIN"/>
    <property type="match status" value="1"/>
</dbReference>